<dbReference type="CDD" id="cd00096">
    <property type="entry name" value="Ig"/>
    <property type="match status" value="1"/>
</dbReference>
<feature type="domain" description="Ig-like" evidence="6">
    <location>
        <begin position="220"/>
        <end position="304"/>
    </location>
</feature>
<dbReference type="InterPro" id="IPR013783">
    <property type="entry name" value="Ig-like_fold"/>
</dbReference>
<dbReference type="InterPro" id="IPR013106">
    <property type="entry name" value="Ig_V-set"/>
</dbReference>
<dbReference type="InterPro" id="IPR003598">
    <property type="entry name" value="Ig_sub2"/>
</dbReference>
<feature type="domain" description="Ig-like" evidence="6">
    <location>
        <begin position="114"/>
        <end position="211"/>
    </location>
</feature>
<proteinExistence type="predicted"/>
<feature type="domain" description="Fibronectin type-III" evidence="7">
    <location>
        <begin position="607"/>
        <end position="695"/>
    </location>
</feature>
<evidence type="ECO:0000256" key="5">
    <source>
        <dbReference type="SAM" id="SignalP"/>
    </source>
</evidence>
<organism evidence="8 9">
    <name type="scientific">Vanessa tameamea</name>
    <name type="common">Kamehameha butterfly</name>
    <dbReference type="NCBI Taxonomy" id="334116"/>
    <lineage>
        <taxon>Eukaryota</taxon>
        <taxon>Metazoa</taxon>
        <taxon>Ecdysozoa</taxon>
        <taxon>Arthropoda</taxon>
        <taxon>Hexapoda</taxon>
        <taxon>Insecta</taxon>
        <taxon>Pterygota</taxon>
        <taxon>Neoptera</taxon>
        <taxon>Endopterygota</taxon>
        <taxon>Lepidoptera</taxon>
        <taxon>Glossata</taxon>
        <taxon>Ditrysia</taxon>
        <taxon>Papilionoidea</taxon>
        <taxon>Nymphalidae</taxon>
        <taxon>Nymphalinae</taxon>
        <taxon>Vanessa</taxon>
    </lineage>
</organism>
<dbReference type="SMART" id="SM00060">
    <property type="entry name" value="FN3"/>
    <property type="match status" value="2"/>
</dbReference>
<dbReference type="PANTHER" id="PTHR44170">
    <property type="entry name" value="PROTEIN SIDEKICK"/>
    <property type="match status" value="1"/>
</dbReference>
<evidence type="ECO:0000313" key="8">
    <source>
        <dbReference type="Proteomes" id="UP001652626"/>
    </source>
</evidence>
<keyword evidence="4" id="KW-1133">Transmembrane helix</keyword>
<keyword evidence="1" id="KW-0677">Repeat</keyword>
<keyword evidence="2" id="KW-1015">Disulfide bond</keyword>
<dbReference type="InterPro" id="IPR036179">
    <property type="entry name" value="Ig-like_dom_sf"/>
</dbReference>
<keyword evidence="5" id="KW-0732">Signal</keyword>
<keyword evidence="4" id="KW-0472">Membrane</keyword>
<dbReference type="SUPFAM" id="SSF48726">
    <property type="entry name" value="Immunoglobulin"/>
    <property type="match status" value="3"/>
</dbReference>
<dbReference type="SUPFAM" id="SSF49265">
    <property type="entry name" value="Fibronectin type III"/>
    <property type="match status" value="1"/>
</dbReference>
<dbReference type="InterPro" id="IPR007110">
    <property type="entry name" value="Ig-like_dom"/>
</dbReference>
<feature type="domain" description="Ig-like" evidence="6">
    <location>
        <begin position="308"/>
        <end position="401"/>
    </location>
</feature>
<evidence type="ECO:0000256" key="4">
    <source>
        <dbReference type="SAM" id="Phobius"/>
    </source>
</evidence>
<evidence type="ECO:0000259" key="6">
    <source>
        <dbReference type="PROSITE" id="PS50835"/>
    </source>
</evidence>
<feature type="region of interest" description="Disordered" evidence="3">
    <location>
        <begin position="1020"/>
        <end position="1068"/>
    </location>
</feature>
<dbReference type="InterPro" id="IPR013098">
    <property type="entry name" value="Ig_I-set"/>
</dbReference>
<feature type="transmembrane region" description="Helical" evidence="4">
    <location>
        <begin position="888"/>
        <end position="914"/>
    </location>
</feature>
<dbReference type="SMART" id="SM00408">
    <property type="entry name" value="IGc2"/>
    <property type="match status" value="3"/>
</dbReference>
<dbReference type="Gene3D" id="2.60.40.10">
    <property type="entry name" value="Immunoglobulins"/>
    <property type="match status" value="4"/>
</dbReference>
<keyword evidence="8" id="KW-1185">Reference proteome</keyword>
<gene>
    <name evidence="9" type="primary">LOC113402408</name>
</gene>
<dbReference type="InterPro" id="IPR003599">
    <property type="entry name" value="Ig_sub"/>
</dbReference>
<feature type="compositionally biased region" description="Polar residues" evidence="3">
    <location>
        <begin position="1023"/>
        <end position="1068"/>
    </location>
</feature>
<evidence type="ECO:0000256" key="2">
    <source>
        <dbReference type="ARBA" id="ARBA00023157"/>
    </source>
</evidence>
<evidence type="ECO:0000259" key="7">
    <source>
        <dbReference type="PROSITE" id="PS50853"/>
    </source>
</evidence>
<feature type="chain" id="PRO_5045159281" evidence="5">
    <location>
        <begin position="18"/>
        <end position="1068"/>
    </location>
</feature>
<evidence type="ECO:0000256" key="1">
    <source>
        <dbReference type="ARBA" id="ARBA00022737"/>
    </source>
</evidence>
<evidence type="ECO:0000313" key="9">
    <source>
        <dbReference type="RefSeq" id="XP_064072649.1"/>
    </source>
</evidence>
<dbReference type="Pfam" id="PF00041">
    <property type="entry name" value="fn3"/>
    <property type="match status" value="1"/>
</dbReference>
<sequence length="1068" mass="117800">MALIYQVLRVLVLGVTAAAVDDVQITWSQSPRAASLPCAVVDWSRVQPRRPPPLIDEDRSRAKPFIWRKGDDQINPKRVAFKGTLEVSRKSGGGTEGVYQCAAWDHGGQILGYPVHLKFSYMDKQFSAQPEDVAARTGQPLSIPCRISSGPAANVSWTRDGVALPQNNRYYFLDNELLITDIENEDAGIYRCIATNNNANKTRTSREGKVTVTESVNEEPSFLTVQHEDHSAVPKGDSILLLCPVLGWPRPKLIWELTPPGGRTSELEVTKEVLTLSNLDYDQEGVYTCAIEGHSDLVKTFNVSLTEPVRITLPPLPKEAMRASTVRFNCTAVGRPEPEVTWYKDGQRLTLAGRINLRTSADRKRIELVISGVTSADAGVYQCFARSGRRRASGWARLEVTGPGAAAPGSVRCAPAAAAAVALRWRAAAARVVTYTVDATLTDKHGVAITGQPHQNTEEIVRLREPLKPYIFQVRAYISSPTNKYIIPSDMSESVVCQGQGVPIKLTKLEDDKVLVSWKQFADETPGVMEWILQYRSENETHDEEHNITLAAKVVNYTLTAPPSSPLLVRLLGSRTLEWLPQNLTLVPWFSTTTAGQDNDDGVVTVLPQDLEVTEVGERWFTLKWRCEDASRYTFMVCVRRIDGYDECQESYKTTTTIEGLQPDTEYEVRVQVRIPGRARGGAFTAPYHVTTQPEGPQRFQELSYKFVNASALLVWWRGPRARYTVRHSAQLRLPVEQWAAVDADGTQALINGIEPTEQTYVMVTGYEPLAYSPILNIPAPMKELEAKDLKYAYTAAGVRVWWGGAAGAGGAGGAGGAAGARAVRFAQNITQPLDDWRVLNVTEPDVELTNLDPNLPVYVMVTAAGGGRRQHVLTVPPRPPAAVGDHFYYYIGLGVACALCVCCALAAVAHRVWTRSKASQRTRRTPVTTVEGQEEEGSEMKTARVSNGGAGEPLLNGHVHITENPASKTPNGRMKKPRRAEPQAYEAFDVSRPELDATMETVLDESAYNLLDTSRRPEYDLSRSSQNLSANNSFSKLPDDNMNSELTRSTEFQLDNSKIQPTLQPNG</sequence>
<dbReference type="Proteomes" id="UP001652626">
    <property type="component" value="Chromosome 12"/>
</dbReference>
<reference evidence="9" key="1">
    <citation type="submission" date="2025-08" db="UniProtKB">
        <authorList>
            <consortium name="RefSeq"/>
        </authorList>
    </citation>
    <scope>IDENTIFICATION</scope>
    <source>
        <tissue evidence="9">Whole body</tissue>
    </source>
</reference>
<feature type="region of interest" description="Disordered" evidence="3">
    <location>
        <begin position="917"/>
        <end position="985"/>
    </location>
</feature>
<dbReference type="CDD" id="cd00063">
    <property type="entry name" value="FN3"/>
    <property type="match status" value="1"/>
</dbReference>
<dbReference type="InterPro" id="IPR036116">
    <property type="entry name" value="FN3_sf"/>
</dbReference>
<keyword evidence="4" id="KW-0812">Transmembrane</keyword>
<dbReference type="GeneID" id="113402408"/>
<accession>A0ABM4AMY0</accession>
<name>A0ABM4AMY0_VANTA</name>
<feature type="signal peptide" evidence="5">
    <location>
        <begin position="1"/>
        <end position="17"/>
    </location>
</feature>
<dbReference type="PANTHER" id="PTHR44170:SF55">
    <property type="entry name" value="OBSCURIN ISOFORM X2"/>
    <property type="match status" value="1"/>
</dbReference>
<dbReference type="Pfam" id="PF07679">
    <property type="entry name" value="I-set"/>
    <property type="match status" value="2"/>
</dbReference>
<protein>
    <submittedName>
        <fullName evidence="9">Protogenin B-like</fullName>
    </submittedName>
</protein>
<dbReference type="PROSITE" id="PS50835">
    <property type="entry name" value="IG_LIKE"/>
    <property type="match status" value="3"/>
</dbReference>
<dbReference type="SMART" id="SM00406">
    <property type="entry name" value="IGv"/>
    <property type="match status" value="2"/>
</dbReference>
<dbReference type="RefSeq" id="XP_064072649.1">
    <property type="nucleotide sequence ID" value="XM_064216579.1"/>
</dbReference>
<dbReference type="InterPro" id="IPR003961">
    <property type="entry name" value="FN3_dom"/>
</dbReference>
<dbReference type="SMART" id="SM00409">
    <property type="entry name" value="IG"/>
    <property type="match status" value="3"/>
</dbReference>
<dbReference type="PROSITE" id="PS50853">
    <property type="entry name" value="FN3"/>
    <property type="match status" value="1"/>
</dbReference>
<evidence type="ECO:0000256" key="3">
    <source>
        <dbReference type="SAM" id="MobiDB-lite"/>
    </source>
</evidence>